<evidence type="ECO:0000313" key="2">
    <source>
        <dbReference type="EMBL" id="MDO1444739.1"/>
    </source>
</evidence>
<dbReference type="Proteomes" id="UP001168528">
    <property type="component" value="Unassembled WGS sequence"/>
</dbReference>
<keyword evidence="3" id="KW-1185">Reference proteome</keyword>
<reference evidence="2" key="1">
    <citation type="submission" date="2023-07" db="EMBL/GenBank/DDBJ databases">
        <title>The genome sequence of Rhodocytophaga aerolata KACC 12507.</title>
        <authorList>
            <person name="Zhang X."/>
        </authorList>
    </citation>
    <scope>NUCLEOTIDE SEQUENCE</scope>
    <source>
        <strain evidence="2">KACC 12507</strain>
    </source>
</reference>
<name>A0ABT8QYJ3_9BACT</name>
<dbReference type="InterPro" id="IPR019619">
    <property type="entry name" value="DUF2490"/>
</dbReference>
<sequence length="238" mass="27406">MFFSPAYARFLLLIGLFWGGLSIPCSAQEVWTGVTLRVKPIKRVNVEAEQQFRFQNNFSTLYSRFVELGVGYDITSRLNVHAAYRHTNRTTVERVDDDRRRISAEASYTIGSDNTAFALAYRIRYQAAQETSGEENRDKYIRNRLALNYNLTKRVTPYASTELFYKLAPANEIRGFWFTMGLKSKIGKAIGLNTFYRIEKELNVKRPQTNLIVGVMLAYRLKLYKKASSDDDMPIGGY</sequence>
<protein>
    <submittedName>
        <fullName evidence="2">DUF2490 domain-containing protein</fullName>
    </submittedName>
</protein>
<gene>
    <name evidence="2" type="ORF">Q0590_00680</name>
</gene>
<keyword evidence="1" id="KW-0732">Signal</keyword>
<dbReference type="Gene3D" id="2.40.160.40">
    <property type="entry name" value="monomeric porin ompg"/>
    <property type="match status" value="1"/>
</dbReference>
<dbReference type="EMBL" id="JAUKPO010000001">
    <property type="protein sequence ID" value="MDO1444739.1"/>
    <property type="molecule type" value="Genomic_DNA"/>
</dbReference>
<dbReference type="InterPro" id="IPR053713">
    <property type="entry name" value="Bact_OM_Channel_sf"/>
</dbReference>
<dbReference type="SUPFAM" id="SSF56935">
    <property type="entry name" value="Porins"/>
    <property type="match status" value="1"/>
</dbReference>
<organism evidence="2 3">
    <name type="scientific">Rhodocytophaga aerolata</name>
    <dbReference type="NCBI Taxonomy" id="455078"/>
    <lineage>
        <taxon>Bacteria</taxon>
        <taxon>Pseudomonadati</taxon>
        <taxon>Bacteroidota</taxon>
        <taxon>Cytophagia</taxon>
        <taxon>Cytophagales</taxon>
        <taxon>Rhodocytophagaceae</taxon>
        <taxon>Rhodocytophaga</taxon>
    </lineage>
</organism>
<proteinExistence type="predicted"/>
<accession>A0ABT8QYJ3</accession>
<comment type="caution">
    <text evidence="2">The sequence shown here is derived from an EMBL/GenBank/DDBJ whole genome shotgun (WGS) entry which is preliminary data.</text>
</comment>
<evidence type="ECO:0000256" key="1">
    <source>
        <dbReference type="ARBA" id="ARBA00022729"/>
    </source>
</evidence>
<dbReference type="Pfam" id="PF10677">
    <property type="entry name" value="DUF2490"/>
    <property type="match status" value="1"/>
</dbReference>
<evidence type="ECO:0000313" key="3">
    <source>
        <dbReference type="Proteomes" id="UP001168528"/>
    </source>
</evidence>
<dbReference type="RefSeq" id="WP_302035542.1">
    <property type="nucleotide sequence ID" value="NZ_JAUKPO010000001.1"/>
</dbReference>